<dbReference type="Pfam" id="PF09411">
    <property type="entry name" value="PagL"/>
    <property type="match status" value="1"/>
</dbReference>
<keyword evidence="2" id="KW-0378">Hydrolase</keyword>
<dbReference type="EMBL" id="JAAVJS010000025">
    <property type="protein sequence ID" value="NJX16653.1"/>
    <property type="molecule type" value="Genomic_DNA"/>
</dbReference>
<name>A0ABX1DI11_9FLAO</name>
<gene>
    <name evidence="2" type="ORF">HC176_14260</name>
</gene>
<dbReference type="GO" id="GO:0016787">
    <property type="term" value="F:hydrolase activity"/>
    <property type="evidence" value="ECO:0007669"/>
    <property type="project" value="UniProtKB-KW"/>
</dbReference>
<dbReference type="InterPro" id="IPR018550">
    <property type="entry name" value="Lipid-A_deacylase-rel"/>
</dbReference>
<organism evidence="2 3">
    <name type="scientific">Tamlana crocina</name>
    <dbReference type="NCBI Taxonomy" id="393006"/>
    <lineage>
        <taxon>Bacteria</taxon>
        <taxon>Pseudomonadati</taxon>
        <taxon>Bacteroidota</taxon>
        <taxon>Flavobacteriia</taxon>
        <taxon>Flavobacteriales</taxon>
        <taxon>Flavobacteriaceae</taxon>
        <taxon>Tamlana</taxon>
    </lineage>
</organism>
<protein>
    <submittedName>
        <fullName evidence="2">Acyloxyacyl hydrolase</fullName>
    </submittedName>
</protein>
<dbReference type="Gene3D" id="2.40.160.20">
    <property type="match status" value="1"/>
</dbReference>
<comment type="caution">
    <text evidence="2">The sequence shown here is derived from an EMBL/GenBank/DDBJ whole genome shotgun (WGS) entry which is preliminary data.</text>
</comment>
<evidence type="ECO:0000256" key="1">
    <source>
        <dbReference type="SAM" id="SignalP"/>
    </source>
</evidence>
<dbReference type="Proteomes" id="UP000760545">
    <property type="component" value="Unassembled WGS sequence"/>
</dbReference>
<keyword evidence="3" id="KW-1185">Reference proteome</keyword>
<feature type="chain" id="PRO_5046403622" evidence="1">
    <location>
        <begin position="28"/>
        <end position="217"/>
    </location>
</feature>
<keyword evidence="1" id="KW-0732">Signal</keyword>
<reference evidence="2 3" key="1">
    <citation type="submission" date="2020-03" db="EMBL/GenBank/DDBJ databases">
        <title>Tamlana sp. nov, isolated from XXX.</title>
        <authorList>
            <person name="Cao W.R."/>
        </authorList>
    </citation>
    <scope>NUCLEOTIDE SEQUENCE [LARGE SCALE GENOMIC DNA]</scope>
    <source>
        <strain evidence="2 3">HST1-43</strain>
    </source>
</reference>
<proteinExistence type="predicted"/>
<sequence length="217" mass="25157">MNPASKKIPIKYLFLLISLSLLPFSSAAQLKKENTKVGFASGTGSQNRYPFNLSDYSHEVIFYKAILNYTLKEKKKWAFEFQVEPSYNVAEHQMLNRWFVKPGDYENWEEKRDLFLQKRTIKEYVLNLGFVVRYKLIGDLSTFAIGGVGPMISDKATERLAKDYAFSDVFGLGLSYRIKRWQVGFLYSVRHTSNLEMKYPNSGHNTTNTELSILYQL</sequence>
<accession>A0ABX1DI11</accession>
<feature type="signal peptide" evidence="1">
    <location>
        <begin position="1"/>
        <end position="27"/>
    </location>
</feature>
<evidence type="ECO:0000313" key="2">
    <source>
        <dbReference type="EMBL" id="NJX16653.1"/>
    </source>
</evidence>
<evidence type="ECO:0000313" key="3">
    <source>
        <dbReference type="Proteomes" id="UP000760545"/>
    </source>
</evidence>
<dbReference type="RefSeq" id="WP_167919433.1">
    <property type="nucleotide sequence ID" value="NZ_JAAVJS010000025.1"/>
</dbReference>